<proteinExistence type="predicted"/>
<dbReference type="SUPFAM" id="SSF52058">
    <property type="entry name" value="L domain-like"/>
    <property type="match status" value="1"/>
</dbReference>
<dbReference type="InterPro" id="IPR024788">
    <property type="entry name" value="Malectin-like_Carb-bd_dom"/>
</dbReference>
<dbReference type="Gramene" id="AUR62031963-RA">
    <property type="protein sequence ID" value="AUR62031963-RA:cds"/>
    <property type="gene ID" value="AUR62031963"/>
</dbReference>
<evidence type="ECO:0000313" key="3">
    <source>
        <dbReference type="EnsemblPlants" id="AUR62031963-RA:cds"/>
    </source>
</evidence>
<dbReference type="PANTHER" id="PTHR45631:SF68">
    <property type="entry name" value="REPEAT FAMILY PROTEIN, PUTATIVE, EXPRESSED-RELATED"/>
    <property type="match status" value="1"/>
</dbReference>
<dbReference type="GO" id="GO:0016020">
    <property type="term" value="C:membrane"/>
    <property type="evidence" value="ECO:0007669"/>
    <property type="project" value="UniProtKB-SubCell"/>
</dbReference>
<dbReference type="InterPro" id="IPR001611">
    <property type="entry name" value="Leu-rich_rpt"/>
</dbReference>
<reference evidence="3" key="1">
    <citation type="journal article" date="2017" name="Nature">
        <title>The genome of Chenopodium quinoa.</title>
        <authorList>
            <person name="Jarvis D.E."/>
            <person name="Ho Y.S."/>
            <person name="Lightfoot D.J."/>
            <person name="Schmoeckel S.M."/>
            <person name="Li B."/>
            <person name="Borm T.J.A."/>
            <person name="Ohyanagi H."/>
            <person name="Mineta K."/>
            <person name="Michell C.T."/>
            <person name="Saber N."/>
            <person name="Kharbatia N.M."/>
            <person name="Rupper R.R."/>
            <person name="Sharp A.R."/>
            <person name="Dally N."/>
            <person name="Boughton B.A."/>
            <person name="Woo Y.H."/>
            <person name="Gao G."/>
            <person name="Schijlen E.G.W.M."/>
            <person name="Guo X."/>
            <person name="Momin A.A."/>
            <person name="Negrao S."/>
            <person name="Al-Babili S."/>
            <person name="Gehring C."/>
            <person name="Roessner U."/>
            <person name="Jung C."/>
            <person name="Murphy K."/>
            <person name="Arold S.T."/>
            <person name="Gojobori T."/>
            <person name="van der Linden C.G."/>
            <person name="van Loo E.N."/>
            <person name="Jellen E.N."/>
            <person name="Maughan P.J."/>
            <person name="Tester M."/>
        </authorList>
    </citation>
    <scope>NUCLEOTIDE SEQUENCE [LARGE SCALE GENOMIC DNA]</scope>
    <source>
        <strain evidence="3">cv. PI 614886</strain>
    </source>
</reference>
<dbReference type="OMA" id="WIADSTR"/>
<dbReference type="Gene3D" id="3.80.10.10">
    <property type="entry name" value="Ribonuclease Inhibitor"/>
    <property type="match status" value="1"/>
</dbReference>
<feature type="domain" description="Malectin-like" evidence="2">
    <location>
        <begin position="53"/>
        <end position="385"/>
    </location>
</feature>
<dbReference type="PANTHER" id="PTHR45631">
    <property type="entry name" value="OS07G0107800 PROTEIN-RELATED"/>
    <property type="match status" value="1"/>
</dbReference>
<reference evidence="3" key="2">
    <citation type="submission" date="2021-03" db="UniProtKB">
        <authorList>
            <consortium name="EnsemblPlants"/>
        </authorList>
    </citation>
    <scope>IDENTIFICATION</scope>
</reference>
<protein>
    <recommendedName>
        <fullName evidence="2">Malectin-like domain-containing protein</fullName>
    </recommendedName>
</protein>
<accession>A0A803MM01</accession>
<dbReference type="Proteomes" id="UP000596660">
    <property type="component" value="Unplaced"/>
</dbReference>
<sequence>MPWVWVMAFNTINILIPYLLIYNHGLIFSLAADDAANLTSLADKRVAAGFISIDCGMVGDPQYSKDNGVYYTSDIGFINTGTNMDVQVDYQSSHWPMYNTVRSFPDGSRNCYTLKPLQGKNTHYLIRARFHYGNYDGLNRKPRFDLYIGVNYWATVKFISVENKPFYEIIYTSPVDLIYVCLVNTGSGTPFISGLELRPLNNSIYKSPKGALAFYLRLDAGISVTDTDPLKGHYSSIKDDPYDRPWALANKLWASWDSLSSNASMNFSFTDAYELPPSVLKTAAIPEHGGDSLMFDWNYSSITGSYQVYWHFAEILKLGINDSREFSISMSGNFESGKISPEYGRPITVVSPVTQFDESQLKFNIMKTSNSTLPPILNALEIYKVLDLPASATYQKDVDAILNVKMNYTVPKDWQGDPCLPHAPWDGLNCSNSVDNHPPRIISLNLSHNSLTGVIPDFLAELPSLRTIDLTSNNLVGRVPIALSKKKEDGSLNLRFGHH</sequence>
<evidence type="ECO:0000259" key="2">
    <source>
        <dbReference type="Pfam" id="PF12819"/>
    </source>
</evidence>
<dbReference type="InterPro" id="IPR032675">
    <property type="entry name" value="LRR_dom_sf"/>
</dbReference>
<dbReference type="EnsemblPlants" id="AUR62031963-RA">
    <property type="protein sequence ID" value="AUR62031963-RA:cds"/>
    <property type="gene ID" value="AUR62031963"/>
</dbReference>
<dbReference type="Pfam" id="PF12819">
    <property type="entry name" value="Malectin_like"/>
    <property type="match status" value="1"/>
</dbReference>
<name>A0A803MM01_CHEQI</name>
<evidence type="ECO:0000313" key="4">
    <source>
        <dbReference type="Proteomes" id="UP000596660"/>
    </source>
</evidence>
<organism evidence="3 4">
    <name type="scientific">Chenopodium quinoa</name>
    <name type="common">Quinoa</name>
    <dbReference type="NCBI Taxonomy" id="63459"/>
    <lineage>
        <taxon>Eukaryota</taxon>
        <taxon>Viridiplantae</taxon>
        <taxon>Streptophyta</taxon>
        <taxon>Embryophyta</taxon>
        <taxon>Tracheophyta</taxon>
        <taxon>Spermatophyta</taxon>
        <taxon>Magnoliopsida</taxon>
        <taxon>eudicotyledons</taxon>
        <taxon>Gunneridae</taxon>
        <taxon>Pentapetalae</taxon>
        <taxon>Caryophyllales</taxon>
        <taxon>Chenopodiaceae</taxon>
        <taxon>Chenopodioideae</taxon>
        <taxon>Atripliceae</taxon>
        <taxon>Chenopodium</taxon>
    </lineage>
</organism>
<comment type="subcellular location">
    <subcellularLocation>
        <location evidence="1">Membrane</location>
        <topology evidence="1">Single-pass membrane protein</topology>
    </subcellularLocation>
</comment>
<dbReference type="Pfam" id="PF13855">
    <property type="entry name" value="LRR_8"/>
    <property type="match status" value="1"/>
</dbReference>
<evidence type="ECO:0000256" key="1">
    <source>
        <dbReference type="ARBA" id="ARBA00004167"/>
    </source>
</evidence>
<dbReference type="AlphaFoldDB" id="A0A803MM01"/>
<keyword evidence="4" id="KW-1185">Reference proteome</keyword>